<dbReference type="GO" id="GO:0016757">
    <property type="term" value="F:glycosyltransferase activity"/>
    <property type="evidence" value="ECO:0007669"/>
    <property type="project" value="InterPro"/>
</dbReference>
<dbReference type="Gene3D" id="3.40.50.2000">
    <property type="entry name" value="Glycogen Phosphorylase B"/>
    <property type="match status" value="2"/>
</dbReference>
<proteinExistence type="predicted"/>
<name>A0A7X2S1J7_9BACI</name>
<keyword evidence="2" id="KW-0808">Transferase</keyword>
<evidence type="ECO:0000313" key="3">
    <source>
        <dbReference type="Proteomes" id="UP000434639"/>
    </source>
</evidence>
<accession>A0A7X2S1J7</accession>
<evidence type="ECO:0000313" key="2">
    <source>
        <dbReference type="EMBL" id="MTH52054.1"/>
    </source>
</evidence>
<comment type="caution">
    <text evidence="2">The sequence shown here is derived from an EMBL/GenBank/DDBJ whole genome shotgun (WGS) entry which is preliminary data.</text>
</comment>
<dbReference type="SUPFAM" id="SSF53756">
    <property type="entry name" value="UDP-Glycosyltransferase/glycogen phosphorylase"/>
    <property type="match status" value="1"/>
</dbReference>
<dbReference type="CDD" id="cd03801">
    <property type="entry name" value="GT4_PimA-like"/>
    <property type="match status" value="1"/>
</dbReference>
<dbReference type="Proteomes" id="UP000434639">
    <property type="component" value="Unassembled WGS sequence"/>
</dbReference>
<gene>
    <name evidence="2" type="ORF">GKZ89_01455</name>
</gene>
<dbReference type="OrthoDB" id="158463at2"/>
<reference evidence="2 3" key="1">
    <citation type="journal article" date="2017" name="Int. J. Syst. Evol. Microbiol.">
        <title>Bacillus mangrovi sp. nov., isolated from a sediment sample from a mangrove forest.</title>
        <authorList>
            <person name="Gupta V."/>
            <person name="Singh P.K."/>
            <person name="Korpole S."/>
            <person name="Tanuku N.R.S."/>
            <person name="Pinnaka A.K."/>
        </authorList>
    </citation>
    <scope>NUCLEOTIDE SEQUENCE [LARGE SCALE GENOMIC DNA]</scope>
    <source>
        <strain evidence="2 3">KCTC 33872</strain>
    </source>
</reference>
<sequence length="353" mass="40062">MKVLFMYYVPSGGVETLNRQRAKALTERGIECHFLYYRQERPLINDHGTPLYIQASDYEIMQTIQQHQYDAIVVTSDYTILPKIRSWGYTGKLIFEIQGLGSMEAARNTLTMAAPYVTPYASCILSSKTPHIMQLLHELYPSFPFHFIDNCFDAERFTFVSGPAHGRPIIGWIGRIEDNKNWREFLQIAHHLTHVHQVDADYFMFEDHTLSIPAERAEFEMLKPALGIESRLTVLSNIPNEAMADYFSRMGDSGGFFCSTSKVEGFGYAIVEAMSCRCPVLSTNSDGVQRSIIHNQTGKFYSLGDISGACMEGLELLNNSGLRDQITAGALHHIKHHFSRQKYGQAFFCILTQ</sequence>
<dbReference type="PANTHER" id="PTHR12526">
    <property type="entry name" value="GLYCOSYLTRANSFERASE"/>
    <property type="match status" value="1"/>
</dbReference>
<dbReference type="RefSeq" id="WP_155110597.1">
    <property type="nucleotide sequence ID" value="NZ_WMIB01000001.1"/>
</dbReference>
<keyword evidence="3" id="KW-1185">Reference proteome</keyword>
<evidence type="ECO:0000259" key="1">
    <source>
        <dbReference type="Pfam" id="PF00534"/>
    </source>
</evidence>
<dbReference type="AlphaFoldDB" id="A0A7X2S1J7"/>
<dbReference type="InterPro" id="IPR001296">
    <property type="entry name" value="Glyco_trans_1"/>
</dbReference>
<dbReference type="Pfam" id="PF00534">
    <property type="entry name" value="Glycos_transf_1"/>
    <property type="match status" value="1"/>
</dbReference>
<protein>
    <submittedName>
        <fullName evidence="2">Glycosyltransferase</fullName>
    </submittedName>
</protein>
<feature type="domain" description="Glycosyl transferase family 1" evidence="1">
    <location>
        <begin position="156"/>
        <end position="325"/>
    </location>
</feature>
<dbReference type="EMBL" id="WMIB01000001">
    <property type="protein sequence ID" value="MTH52054.1"/>
    <property type="molecule type" value="Genomic_DNA"/>
</dbReference>
<organism evidence="2 3">
    <name type="scientific">Metabacillus mangrovi</name>
    <dbReference type="NCBI Taxonomy" id="1491830"/>
    <lineage>
        <taxon>Bacteria</taxon>
        <taxon>Bacillati</taxon>
        <taxon>Bacillota</taxon>
        <taxon>Bacilli</taxon>
        <taxon>Bacillales</taxon>
        <taxon>Bacillaceae</taxon>
        <taxon>Metabacillus</taxon>
    </lineage>
</organism>